<protein>
    <submittedName>
        <fullName evidence="1">Uncharacterized protein</fullName>
    </submittedName>
</protein>
<evidence type="ECO:0000313" key="2">
    <source>
        <dbReference type="Proteomes" id="UP000659344"/>
    </source>
</evidence>
<proteinExistence type="predicted"/>
<keyword evidence="2" id="KW-1185">Reference proteome</keyword>
<dbReference type="EMBL" id="BMFT01000001">
    <property type="protein sequence ID" value="GGH26101.1"/>
    <property type="molecule type" value="Genomic_DNA"/>
</dbReference>
<dbReference type="Proteomes" id="UP000659344">
    <property type="component" value="Unassembled WGS sequence"/>
</dbReference>
<reference evidence="2" key="1">
    <citation type="journal article" date="2019" name="Int. J. Syst. Evol. Microbiol.">
        <title>The Global Catalogue of Microorganisms (GCM) 10K type strain sequencing project: providing services to taxonomists for standard genome sequencing and annotation.</title>
        <authorList>
            <consortium name="The Broad Institute Genomics Platform"/>
            <consortium name="The Broad Institute Genome Sequencing Center for Infectious Disease"/>
            <person name="Wu L."/>
            <person name="Ma J."/>
        </authorList>
    </citation>
    <scope>NUCLEOTIDE SEQUENCE [LARGE SCALE GENOMIC DNA]</scope>
    <source>
        <strain evidence="2">CGMCC 1.12769</strain>
    </source>
</reference>
<name>A0ABQ1YH68_9BACL</name>
<sequence>MNINTDSYKIAPLDGTTQALAIIKNAESEIAKITGNHVTLIAYEKSEKK</sequence>
<comment type="caution">
    <text evidence="1">The sequence shown here is derived from an EMBL/GenBank/DDBJ whole genome shotgun (WGS) entry which is preliminary data.</text>
</comment>
<organism evidence="1 2">
    <name type="scientific">Paenibacillus segetis</name>
    <dbReference type="NCBI Taxonomy" id="1325360"/>
    <lineage>
        <taxon>Bacteria</taxon>
        <taxon>Bacillati</taxon>
        <taxon>Bacillota</taxon>
        <taxon>Bacilli</taxon>
        <taxon>Bacillales</taxon>
        <taxon>Paenibacillaceae</taxon>
        <taxon>Paenibacillus</taxon>
    </lineage>
</organism>
<evidence type="ECO:0000313" key="1">
    <source>
        <dbReference type="EMBL" id="GGH26101.1"/>
    </source>
</evidence>
<dbReference type="RefSeq" id="WP_188539484.1">
    <property type="nucleotide sequence ID" value="NZ_BMFT01000001.1"/>
</dbReference>
<gene>
    <name evidence="1" type="ORF">GCM10008013_26750</name>
</gene>
<accession>A0ABQ1YH68</accession>